<name>A0ABS0AT39_9GAMM</name>
<evidence type="ECO:0000259" key="5">
    <source>
        <dbReference type="PROSITE" id="PS50850"/>
    </source>
</evidence>
<keyword evidence="7" id="KW-1185">Reference proteome</keyword>
<dbReference type="InterPro" id="IPR052524">
    <property type="entry name" value="MFS_Cyanate_Porter"/>
</dbReference>
<proteinExistence type="predicted"/>
<evidence type="ECO:0000313" key="6">
    <source>
        <dbReference type="EMBL" id="MBF5056782.1"/>
    </source>
</evidence>
<dbReference type="Pfam" id="PF07690">
    <property type="entry name" value="MFS_1"/>
    <property type="match status" value="1"/>
</dbReference>
<evidence type="ECO:0000256" key="2">
    <source>
        <dbReference type="ARBA" id="ARBA00022989"/>
    </source>
</evidence>
<dbReference type="InterPro" id="IPR036259">
    <property type="entry name" value="MFS_trans_sf"/>
</dbReference>
<accession>A0ABS0AT39</accession>
<feature type="transmembrane region" description="Helical" evidence="4">
    <location>
        <begin position="49"/>
        <end position="71"/>
    </location>
</feature>
<gene>
    <name evidence="6" type="ORF">Y5W_02076</name>
</gene>
<keyword evidence="3 4" id="KW-0472">Membrane</keyword>
<dbReference type="SUPFAM" id="SSF103473">
    <property type="entry name" value="MFS general substrate transporter"/>
    <property type="match status" value="1"/>
</dbReference>
<dbReference type="Proteomes" id="UP000662703">
    <property type="component" value="Unassembled WGS sequence"/>
</dbReference>
<feature type="transmembrane region" description="Helical" evidence="4">
    <location>
        <begin position="305"/>
        <end position="326"/>
    </location>
</feature>
<evidence type="ECO:0000256" key="3">
    <source>
        <dbReference type="ARBA" id="ARBA00023136"/>
    </source>
</evidence>
<evidence type="ECO:0000256" key="1">
    <source>
        <dbReference type="ARBA" id="ARBA00022692"/>
    </source>
</evidence>
<protein>
    <submittedName>
        <fullName evidence="6">Major facilitator superfamily transporter</fullName>
    </submittedName>
</protein>
<organism evidence="6 7">
    <name type="scientific">Alloalcanivorax profundimaris</name>
    <dbReference type="NCBI Taxonomy" id="2735259"/>
    <lineage>
        <taxon>Bacteria</taxon>
        <taxon>Pseudomonadati</taxon>
        <taxon>Pseudomonadota</taxon>
        <taxon>Gammaproteobacteria</taxon>
        <taxon>Oceanospirillales</taxon>
        <taxon>Alcanivoracaceae</taxon>
        <taxon>Alloalcanivorax</taxon>
    </lineage>
</organism>
<reference evidence="6 7" key="1">
    <citation type="submission" date="2012-09" db="EMBL/GenBank/DDBJ databases">
        <title>Genome Sequence of alkane-degrading Bacterium Alcanivorax sp. 521-1.</title>
        <authorList>
            <person name="Lai Q."/>
            <person name="Shao Z."/>
        </authorList>
    </citation>
    <scope>NUCLEOTIDE SEQUENCE [LARGE SCALE GENOMIC DNA]</scope>
    <source>
        <strain evidence="6 7">521-1</strain>
    </source>
</reference>
<feature type="transmembrane region" description="Helical" evidence="4">
    <location>
        <begin position="369"/>
        <end position="387"/>
    </location>
</feature>
<dbReference type="PANTHER" id="PTHR23523">
    <property type="match status" value="1"/>
</dbReference>
<keyword evidence="1 4" id="KW-0812">Transmembrane</keyword>
<evidence type="ECO:0000313" key="7">
    <source>
        <dbReference type="Proteomes" id="UP000662703"/>
    </source>
</evidence>
<keyword evidence="2 4" id="KW-1133">Transmembrane helix</keyword>
<dbReference type="InterPro" id="IPR011701">
    <property type="entry name" value="MFS"/>
</dbReference>
<feature type="transmembrane region" description="Helical" evidence="4">
    <location>
        <begin position="248"/>
        <end position="268"/>
    </location>
</feature>
<dbReference type="PANTHER" id="PTHR23523:SF1">
    <property type="entry name" value="CYANATE TRANSPORT PROTEIN CYNX"/>
    <property type="match status" value="1"/>
</dbReference>
<feature type="transmembrane region" description="Helical" evidence="4">
    <location>
        <begin position="103"/>
        <end position="121"/>
    </location>
</feature>
<dbReference type="InterPro" id="IPR020846">
    <property type="entry name" value="MFS_dom"/>
</dbReference>
<feature type="transmembrane region" description="Helical" evidence="4">
    <location>
        <begin position="216"/>
        <end position="236"/>
    </location>
</feature>
<comment type="caution">
    <text evidence="6">The sequence shown here is derived from an EMBL/GenBank/DDBJ whole genome shotgun (WGS) entry which is preliminary data.</text>
</comment>
<feature type="transmembrane region" description="Helical" evidence="4">
    <location>
        <begin position="133"/>
        <end position="155"/>
    </location>
</feature>
<dbReference type="PROSITE" id="PS50850">
    <property type="entry name" value="MFS"/>
    <property type="match status" value="1"/>
</dbReference>
<sequence length="407" mass="42079">MTTPTPASLPRRALAGMITVAVLVGLNLRPSMAAVGPLADRIQAELGASYTGLALLTTLPVLAMAAGCFIGGGLARRLGDPALVVASLLMIMLADLARLANQTLAGLMLTALVAGFGIAFLQVRLPALIKRRAGGYTALVMGWYIAAVMGGAALASSLAPSLATLAGGWRAGLAVWALLAVLALLAWWRGRAVFGAPPAQGATVPTAGLWRRPRTWTLALFFGLGTAGYTCVLAWLPPYYVARGFSPTAAGGLLGFLTAMEVVAGLLLPPLVLKSPDRRPALLAVLASALAGFVLLAGWPLGSPLLVATLLGLGIGGLFPLSLIVAMDHHDNAEVAGALAGIVQGIGYLIAAFSPFLAGVIRDRLGDFALAWVGLGALYVLLIAMALRFNPRRYARHYPLRLAMDQA</sequence>
<feature type="transmembrane region" description="Helical" evidence="4">
    <location>
        <begin position="78"/>
        <end position="97"/>
    </location>
</feature>
<dbReference type="RefSeq" id="WP_194865173.1">
    <property type="nucleotide sequence ID" value="NZ_ARXX01000029.1"/>
</dbReference>
<feature type="transmembrane region" description="Helical" evidence="4">
    <location>
        <begin position="167"/>
        <end position="188"/>
    </location>
</feature>
<feature type="domain" description="Major facilitator superfamily (MFS) profile" evidence="5">
    <location>
        <begin position="17"/>
        <end position="394"/>
    </location>
</feature>
<evidence type="ECO:0000256" key="4">
    <source>
        <dbReference type="SAM" id="Phobius"/>
    </source>
</evidence>
<feature type="transmembrane region" description="Helical" evidence="4">
    <location>
        <begin position="338"/>
        <end position="357"/>
    </location>
</feature>
<dbReference type="EMBL" id="ARXX01000029">
    <property type="protein sequence ID" value="MBF5056782.1"/>
    <property type="molecule type" value="Genomic_DNA"/>
</dbReference>
<feature type="transmembrane region" description="Helical" evidence="4">
    <location>
        <begin position="280"/>
        <end position="299"/>
    </location>
</feature>
<dbReference type="Gene3D" id="1.20.1250.20">
    <property type="entry name" value="MFS general substrate transporter like domains"/>
    <property type="match status" value="2"/>
</dbReference>